<dbReference type="InterPro" id="IPR001789">
    <property type="entry name" value="Sig_transdc_resp-reg_receiver"/>
</dbReference>
<gene>
    <name evidence="4" type="primary">cheY</name>
    <name evidence="4" type="ORF">PHAMO_380016</name>
</gene>
<evidence type="ECO:0000259" key="3">
    <source>
        <dbReference type="PROSITE" id="PS50110"/>
    </source>
</evidence>
<dbReference type="PROSITE" id="PS50110">
    <property type="entry name" value="RESPONSE_REGULATORY"/>
    <property type="match status" value="1"/>
</dbReference>
<evidence type="ECO:0000313" key="4">
    <source>
        <dbReference type="EMBL" id="CCG42348.1"/>
    </source>
</evidence>
<dbReference type="eggNOG" id="COG0745">
    <property type="taxonomic scope" value="Bacteria"/>
</dbReference>
<dbReference type="GO" id="GO:0000160">
    <property type="term" value="P:phosphorelay signal transduction system"/>
    <property type="evidence" value="ECO:0007669"/>
    <property type="project" value="InterPro"/>
</dbReference>
<dbReference type="AlphaFoldDB" id="H8FVG0"/>
<dbReference type="SUPFAM" id="SSF52172">
    <property type="entry name" value="CheY-like"/>
    <property type="match status" value="1"/>
</dbReference>
<proteinExistence type="predicted"/>
<organism evidence="4 5">
    <name type="scientific">Magnetospirillum molischianum DSM 120</name>
    <dbReference type="NCBI Taxonomy" id="1150626"/>
    <lineage>
        <taxon>Bacteria</taxon>
        <taxon>Pseudomonadati</taxon>
        <taxon>Pseudomonadota</taxon>
        <taxon>Alphaproteobacteria</taxon>
        <taxon>Rhodospirillales</taxon>
        <taxon>Rhodospirillaceae</taxon>
        <taxon>Magnetospirillum</taxon>
    </lineage>
</organism>
<feature type="modified residue" description="4-aspartylphosphate" evidence="2">
    <location>
        <position position="58"/>
    </location>
</feature>
<dbReference type="SMART" id="SM00448">
    <property type="entry name" value="REC"/>
    <property type="match status" value="1"/>
</dbReference>
<dbReference type="STRING" id="1150626.PHAMO_380016"/>
<accession>H8FVG0</accession>
<dbReference type="PANTHER" id="PTHR44591:SF25">
    <property type="entry name" value="CHEMOTAXIS TWO-COMPONENT RESPONSE REGULATOR"/>
    <property type="match status" value="1"/>
</dbReference>
<keyword evidence="1 2" id="KW-0597">Phosphoprotein</keyword>
<evidence type="ECO:0000256" key="1">
    <source>
        <dbReference type="ARBA" id="ARBA00022553"/>
    </source>
</evidence>
<dbReference type="InterPro" id="IPR050595">
    <property type="entry name" value="Bact_response_regulator"/>
</dbReference>
<sequence>MRTRMSMKKILVVDDGITMRLFYREVLEGAGFEVEEAANGVEGLERALLGGFDLMVVDINMPKMDGYEMVRQVRGDPALRAIPVVTVSTEEKDEDVLKAYTAGANFYLTKPVIPGDLIETVRLLTGVATQ</sequence>
<evidence type="ECO:0000313" key="5">
    <source>
        <dbReference type="Proteomes" id="UP000004169"/>
    </source>
</evidence>
<dbReference type="Proteomes" id="UP000004169">
    <property type="component" value="Unassembled WGS sequence"/>
</dbReference>
<dbReference type="PANTHER" id="PTHR44591">
    <property type="entry name" value="STRESS RESPONSE REGULATOR PROTEIN 1"/>
    <property type="match status" value="1"/>
</dbReference>
<dbReference type="Pfam" id="PF00072">
    <property type="entry name" value="Response_reg"/>
    <property type="match status" value="1"/>
</dbReference>
<feature type="domain" description="Response regulatory" evidence="3">
    <location>
        <begin position="9"/>
        <end position="125"/>
    </location>
</feature>
<dbReference type="Gene3D" id="3.40.50.2300">
    <property type="match status" value="1"/>
</dbReference>
<dbReference type="EMBL" id="CAHP01000032">
    <property type="protein sequence ID" value="CCG42348.1"/>
    <property type="molecule type" value="Genomic_DNA"/>
</dbReference>
<reference evidence="4 5" key="1">
    <citation type="journal article" date="2012" name="J. Bacteriol.">
        <title>Draft Genome Sequence of the Purple Photosynthetic Bacterium Phaeospirillum molischianum DSM120, a Particularly Versatile Bacterium.</title>
        <authorList>
            <person name="Duquesne K."/>
            <person name="Prima V."/>
            <person name="Ji B."/>
            <person name="Rouy Z."/>
            <person name="Medigue C."/>
            <person name="Talla E."/>
            <person name="Sturgis J.N."/>
        </authorList>
    </citation>
    <scope>NUCLEOTIDE SEQUENCE [LARGE SCALE GENOMIC DNA]</scope>
    <source>
        <strain evidence="5">DSM120</strain>
    </source>
</reference>
<comment type="caution">
    <text evidence="4">The sequence shown here is derived from an EMBL/GenBank/DDBJ whole genome shotgun (WGS) entry which is preliminary data.</text>
</comment>
<name>H8FVG0_MAGML</name>
<protein>
    <submittedName>
        <fullName evidence="4">Two-component chemotaxis response transcriptional regulator cheY</fullName>
    </submittedName>
</protein>
<dbReference type="InterPro" id="IPR011006">
    <property type="entry name" value="CheY-like_superfamily"/>
</dbReference>
<keyword evidence="5" id="KW-1185">Reference proteome</keyword>
<evidence type="ECO:0000256" key="2">
    <source>
        <dbReference type="PROSITE-ProRule" id="PRU00169"/>
    </source>
</evidence>